<feature type="region of interest" description="Disordered" evidence="1">
    <location>
        <begin position="47"/>
        <end position="133"/>
    </location>
</feature>
<dbReference type="Proteomes" id="UP000315908">
    <property type="component" value="Unassembled WGS sequence"/>
</dbReference>
<feature type="compositionally biased region" description="Polar residues" evidence="1">
    <location>
        <begin position="81"/>
        <end position="114"/>
    </location>
</feature>
<feature type="compositionally biased region" description="Polar residues" evidence="1">
    <location>
        <begin position="53"/>
        <end position="73"/>
    </location>
</feature>
<gene>
    <name evidence="2" type="ORF">IQ31_02428</name>
</gene>
<organism evidence="2 3">
    <name type="scientific">Sphingobacterium siyangense</name>
    <dbReference type="NCBI Taxonomy" id="459529"/>
    <lineage>
        <taxon>Bacteria</taxon>
        <taxon>Pseudomonadati</taxon>
        <taxon>Bacteroidota</taxon>
        <taxon>Sphingobacteriia</taxon>
        <taxon>Sphingobacteriales</taxon>
        <taxon>Sphingobacteriaceae</taxon>
        <taxon>Sphingobacterium</taxon>
    </lineage>
</organism>
<sequence>MRTLVKRIIGTLGTGALMAGLIIGANAHDKKEEVKVNKVDPEFIEWHFDGAPNPSNNDLTDPSQYSKGSSTTCDGEKETICNLNAPENGSSGQPDLNATVTIPGQPSESVSQRISDALGSGTPNETVQSFRSE</sequence>
<dbReference type="EMBL" id="VLKR01000011">
    <property type="protein sequence ID" value="TWI19988.1"/>
    <property type="molecule type" value="Genomic_DNA"/>
</dbReference>
<protein>
    <submittedName>
        <fullName evidence="2">Uncharacterized protein</fullName>
    </submittedName>
</protein>
<evidence type="ECO:0000256" key="1">
    <source>
        <dbReference type="SAM" id="MobiDB-lite"/>
    </source>
</evidence>
<dbReference type="AlphaFoldDB" id="A0A562MJH6"/>
<comment type="caution">
    <text evidence="2">The sequence shown here is derived from an EMBL/GenBank/DDBJ whole genome shotgun (WGS) entry which is preliminary data.</text>
</comment>
<evidence type="ECO:0000313" key="2">
    <source>
        <dbReference type="EMBL" id="TWI19988.1"/>
    </source>
</evidence>
<dbReference type="RefSeq" id="WP_145328116.1">
    <property type="nucleotide sequence ID" value="NZ_DAMALA010000014.1"/>
</dbReference>
<name>A0A562MJH6_9SPHI</name>
<reference evidence="2 3" key="1">
    <citation type="journal article" date="2015" name="Stand. Genomic Sci.">
        <title>Genomic Encyclopedia of Bacterial and Archaeal Type Strains, Phase III: the genomes of soil and plant-associated and newly described type strains.</title>
        <authorList>
            <person name="Whitman W.B."/>
            <person name="Woyke T."/>
            <person name="Klenk H.P."/>
            <person name="Zhou Y."/>
            <person name="Lilburn T.G."/>
            <person name="Beck B.J."/>
            <person name="De Vos P."/>
            <person name="Vandamme P."/>
            <person name="Eisen J.A."/>
            <person name="Garrity G."/>
            <person name="Hugenholtz P."/>
            <person name="Kyrpides N.C."/>
        </authorList>
    </citation>
    <scope>NUCLEOTIDE SEQUENCE [LARGE SCALE GENOMIC DNA]</scope>
    <source>
        <strain evidence="2 3">CGMCC 1.6855</strain>
    </source>
</reference>
<evidence type="ECO:0000313" key="3">
    <source>
        <dbReference type="Proteomes" id="UP000315908"/>
    </source>
</evidence>
<dbReference type="OrthoDB" id="714339at2"/>
<feature type="compositionally biased region" description="Polar residues" evidence="1">
    <location>
        <begin position="121"/>
        <end position="133"/>
    </location>
</feature>
<accession>A0A562MJH6</accession>
<proteinExistence type="predicted"/>